<gene>
    <name evidence="1" type="ORF">LCGC14_3029430</name>
</gene>
<comment type="caution">
    <text evidence="1">The sequence shown here is derived from an EMBL/GenBank/DDBJ whole genome shotgun (WGS) entry which is preliminary data.</text>
</comment>
<evidence type="ECO:0000313" key="1">
    <source>
        <dbReference type="EMBL" id="KKK59932.1"/>
    </source>
</evidence>
<sequence length="76" mass="8551">MPKCVLLDACIVIEAHKLGIWENIKEKAEITVSSIVAHDESLFYSIQESKIPESIDLKSLIDEGKIKEISCLYLAF</sequence>
<dbReference type="AlphaFoldDB" id="A0A0F8WSR3"/>
<proteinExistence type="predicted"/>
<organism evidence="1">
    <name type="scientific">marine sediment metagenome</name>
    <dbReference type="NCBI Taxonomy" id="412755"/>
    <lineage>
        <taxon>unclassified sequences</taxon>
        <taxon>metagenomes</taxon>
        <taxon>ecological metagenomes</taxon>
    </lineage>
</organism>
<evidence type="ECO:0008006" key="2">
    <source>
        <dbReference type="Google" id="ProtNLM"/>
    </source>
</evidence>
<protein>
    <recommendedName>
        <fullName evidence="2">PIN domain-containing protein</fullName>
    </recommendedName>
</protein>
<reference evidence="1" key="1">
    <citation type="journal article" date="2015" name="Nature">
        <title>Complex archaea that bridge the gap between prokaryotes and eukaryotes.</title>
        <authorList>
            <person name="Spang A."/>
            <person name="Saw J.H."/>
            <person name="Jorgensen S.L."/>
            <person name="Zaremba-Niedzwiedzka K."/>
            <person name="Martijn J."/>
            <person name="Lind A.E."/>
            <person name="van Eijk R."/>
            <person name="Schleper C."/>
            <person name="Guy L."/>
            <person name="Ettema T.J."/>
        </authorList>
    </citation>
    <scope>NUCLEOTIDE SEQUENCE</scope>
</reference>
<accession>A0A0F8WSR3</accession>
<dbReference type="EMBL" id="LAZR01063220">
    <property type="protein sequence ID" value="KKK59932.1"/>
    <property type="molecule type" value="Genomic_DNA"/>
</dbReference>
<name>A0A0F8WSR3_9ZZZZ</name>